<dbReference type="EMBL" id="JACAZI010000029">
    <property type="protein sequence ID" value="KAF7333377.1"/>
    <property type="molecule type" value="Genomic_DNA"/>
</dbReference>
<name>A0A8H6X2U1_9AGAR</name>
<dbReference type="AlphaFoldDB" id="A0A8H6X2U1"/>
<dbReference type="Proteomes" id="UP000620124">
    <property type="component" value="Unassembled WGS sequence"/>
</dbReference>
<gene>
    <name evidence="1" type="ORF">MVEN_02353400</name>
</gene>
<reference evidence="1" key="1">
    <citation type="submission" date="2020-05" db="EMBL/GenBank/DDBJ databases">
        <title>Mycena genomes resolve the evolution of fungal bioluminescence.</title>
        <authorList>
            <person name="Tsai I.J."/>
        </authorList>
    </citation>
    <scope>NUCLEOTIDE SEQUENCE</scope>
    <source>
        <strain evidence="1">CCC161011</strain>
    </source>
</reference>
<protein>
    <submittedName>
        <fullName evidence="1">Uncharacterized protein</fullName>
    </submittedName>
</protein>
<sequence>MHVPLASDVGCCINGLGQNPIASKGAALRPTLDRARRWIPIDPVLCLSCPALGIDASQPPPTQNTNLILLTALWVFGLSQPYGCGWKWGVRLHDSAAAGSRRFGLVPSIRIRPRVGQRLFSAFAGRTLGSARARHMLRQRLHDDLRSRYVLLFILCVPRASAAACLEGSRWRGAPSHVVLTPPSMARRVSARVLADDTMGVGAGGQDRDGKEVVEELVLSVERNGVGGGRGSGRAGAAEGPAAFLGGLPALSESCVLWSSRGASSRSVVKELELAALATSACAEGGGLHFLRALALPWTKSEEGRGWETDEAVDAPVLLGPPAL</sequence>
<accession>A0A8H6X2U1</accession>
<evidence type="ECO:0000313" key="1">
    <source>
        <dbReference type="EMBL" id="KAF7333377.1"/>
    </source>
</evidence>
<evidence type="ECO:0000313" key="2">
    <source>
        <dbReference type="Proteomes" id="UP000620124"/>
    </source>
</evidence>
<comment type="caution">
    <text evidence="1">The sequence shown here is derived from an EMBL/GenBank/DDBJ whole genome shotgun (WGS) entry which is preliminary data.</text>
</comment>
<proteinExistence type="predicted"/>
<keyword evidence="2" id="KW-1185">Reference proteome</keyword>
<organism evidence="1 2">
    <name type="scientific">Mycena venus</name>
    <dbReference type="NCBI Taxonomy" id="2733690"/>
    <lineage>
        <taxon>Eukaryota</taxon>
        <taxon>Fungi</taxon>
        <taxon>Dikarya</taxon>
        <taxon>Basidiomycota</taxon>
        <taxon>Agaricomycotina</taxon>
        <taxon>Agaricomycetes</taxon>
        <taxon>Agaricomycetidae</taxon>
        <taxon>Agaricales</taxon>
        <taxon>Marasmiineae</taxon>
        <taxon>Mycenaceae</taxon>
        <taxon>Mycena</taxon>
    </lineage>
</organism>